<sequence>MMEETRSNESDIKEEQEMRDDSKGEASQNMGSGSGSGLDSSSSFLPEMNLVFVLLSLLSHEDSNGEEGELTKAKEVEAITTYNIARSSVKKKDVIEAKPERRRVAQRFHTTIKDHRHGRKM</sequence>
<evidence type="ECO:0000256" key="1">
    <source>
        <dbReference type="SAM" id="MobiDB-lite"/>
    </source>
</evidence>
<keyword evidence="3" id="KW-1185">Reference proteome</keyword>
<gene>
    <name evidence="2" type="ORF">SDJN03_10290</name>
</gene>
<proteinExistence type="predicted"/>
<reference evidence="2 3" key="1">
    <citation type="journal article" date="2021" name="Hortic Res">
        <title>The domestication of Cucurbita argyrosperma as revealed by the genome of its wild relative.</title>
        <authorList>
            <person name="Barrera-Redondo J."/>
            <person name="Sanchez-de la Vega G."/>
            <person name="Aguirre-Liguori J.A."/>
            <person name="Castellanos-Morales G."/>
            <person name="Gutierrez-Guerrero Y.T."/>
            <person name="Aguirre-Dugua X."/>
            <person name="Aguirre-Planter E."/>
            <person name="Tenaillon M.I."/>
            <person name="Lira-Saade R."/>
            <person name="Eguiarte L.E."/>
        </authorList>
    </citation>
    <scope>NUCLEOTIDE SEQUENCE [LARGE SCALE GENOMIC DNA]</scope>
    <source>
        <strain evidence="2">JBR-2021</strain>
    </source>
</reference>
<feature type="non-terminal residue" evidence="2">
    <location>
        <position position="1"/>
    </location>
</feature>
<evidence type="ECO:0000313" key="2">
    <source>
        <dbReference type="EMBL" id="KAG6597110.1"/>
    </source>
</evidence>
<accession>A0AAV6NF67</accession>
<dbReference type="EMBL" id="JAGKQH010000006">
    <property type="protein sequence ID" value="KAG6597110.1"/>
    <property type="molecule type" value="Genomic_DNA"/>
</dbReference>
<dbReference type="AlphaFoldDB" id="A0AAV6NF67"/>
<comment type="caution">
    <text evidence="2">The sequence shown here is derived from an EMBL/GenBank/DDBJ whole genome shotgun (WGS) entry which is preliminary data.</text>
</comment>
<protein>
    <submittedName>
        <fullName evidence="2">Uncharacterized protein</fullName>
    </submittedName>
</protein>
<name>A0AAV6NF67_9ROSI</name>
<feature type="compositionally biased region" description="Basic and acidic residues" evidence="1">
    <location>
        <begin position="1"/>
        <end position="24"/>
    </location>
</feature>
<organism evidence="2 3">
    <name type="scientific">Cucurbita argyrosperma subsp. sororia</name>
    <dbReference type="NCBI Taxonomy" id="37648"/>
    <lineage>
        <taxon>Eukaryota</taxon>
        <taxon>Viridiplantae</taxon>
        <taxon>Streptophyta</taxon>
        <taxon>Embryophyta</taxon>
        <taxon>Tracheophyta</taxon>
        <taxon>Spermatophyta</taxon>
        <taxon>Magnoliopsida</taxon>
        <taxon>eudicotyledons</taxon>
        <taxon>Gunneridae</taxon>
        <taxon>Pentapetalae</taxon>
        <taxon>rosids</taxon>
        <taxon>fabids</taxon>
        <taxon>Cucurbitales</taxon>
        <taxon>Cucurbitaceae</taxon>
        <taxon>Cucurbiteae</taxon>
        <taxon>Cucurbita</taxon>
    </lineage>
</organism>
<feature type="region of interest" description="Disordered" evidence="1">
    <location>
        <begin position="100"/>
        <end position="121"/>
    </location>
</feature>
<evidence type="ECO:0000313" key="3">
    <source>
        <dbReference type="Proteomes" id="UP000685013"/>
    </source>
</evidence>
<dbReference type="Proteomes" id="UP000685013">
    <property type="component" value="Chromosome 6"/>
</dbReference>
<feature type="region of interest" description="Disordered" evidence="1">
    <location>
        <begin position="1"/>
        <end position="41"/>
    </location>
</feature>